<name>A0A0C2WVB7_AMAMK</name>
<organism evidence="1 2">
    <name type="scientific">Amanita muscaria (strain Koide BX008)</name>
    <dbReference type="NCBI Taxonomy" id="946122"/>
    <lineage>
        <taxon>Eukaryota</taxon>
        <taxon>Fungi</taxon>
        <taxon>Dikarya</taxon>
        <taxon>Basidiomycota</taxon>
        <taxon>Agaricomycotina</taxon>
        <taxon>Agaricomycetes</taxon>
        <taxon>Agaricomycetidae</taxon>
        <taxon>Agaricales</taxon>
        <taxon>Pluteineae</taxon>
        <taxon>Amanitaceae</taxon>
        <taxon>Amanita</taxon>
    </lineage>
</organism>
<dbReference type="Proteomes" id="UP000054549">
    <property type="component" value="Unassembled WGS sequence"/>
</dbReference>
<dbReference type="HOGENOM" id="CLU_2542072_0_0_1"/>
<evidence type="ECO:0000313" key="1">
    <source>
        <dbReference type="EMBL" id="KIL65717.1"/>
    </source>
</evidence>
<evidence type="ECO:0000313" key="2">
    <source>
        <dbReference type="Proteomes" id="UP000054549"/>
    </source>
</evidence>
<dbReference type="InParanoid" id="A0A0C2WVB7"/>
<dbReference type="AlphaFoldDB" id="A0A0C2WVB7"/>
<proteinExistence type="predicted"/>
<accession>A0A0C2WVB7</accession>
<keyword evidence="2" id="KW-1185">Reference proteome</keyword>
<protein>
    <submittedName>
        <fullName evidence="1">Uncharacterized protein</fullName>
    </submittedName>
</protein>
<reference evidence="1 2" key="1">
    <citation type="submission" date="2014-04" db="EMBL/GenBank/DDBJ databases">
        <title>Evolutionary Origins and Diversification of the Mycorrhizal Mutualists.</title>
        <authorList>
            <consortium name="DOE Joint Genome Institute"/>
            <consortium name="Mycorrhizal Genomics Consortium"/>
            <person name="Kohler A."/>
            <person name="Kuo A."/>
            <person name="Nagy L.G."/>
            <person name="Floudas D."/>
            <person name="Copeland A."/>
            <person name="Barry K.W."/>
            <person name="Cichocki N."/>
            <person name="Veneault-Fourrey C."/>
            <person name="LaButti K."/>
            <person name="Lindquist E.A."/>
            <person name="Lipzen A."/>
            <person name="Lundell T."/>
            <person name="Morin E."/>
            <person name="Murat C."/>
            <person name="Riley R."/>
            <person name="Ohm R."/>
            <person name="Sun H."/>
            <person name="Tunlid A."/>
            <person name="Henrissat B."/>
            <person name="Grigoriev I.V."/>
            <person name="Hibbett D.S."/>
            <person name="Martin F."/>
        </authorList>
    </citation>
    <scope>NUCLEOTIDE SEQUENCE [LARGE SCALE GENOMIC DNA]</scope>
    <source>
        <strain evidence="1 2">Koide BX008</strain>
    </source>
</reference>
<gene>
    <name evidence="1" type="ORF">M378DRAFT_458074</name>
</gene>
<dbReference type="EMBL" id="KN818240">
    <property type="protein sequence ID" value="KIL65717.1"/>
    <property type="molecule type" value="Genomic_DNA"/>
</dbReference>
<sequence>MLDLAETYTELNKWDEAAELHTRVIEGRFNWARITRLLLMLCVGIETRRRGNRTRSTGSDQNERIAQEGICVKGQFRVLGLVQ</sequence>